<proteinExistence type="predicted"/>
<name>A0A5C6EJ41_9BACT</name>
<gene>
    <name evidence="1" type="ORF">Poly59_37150</name>
</gene>
<organism evidence="1 2">
    <name type="scientific">Rubripirellula reticaptiva</name>
    <dbReference type="NCBI Taxonomy" id="2528013"/>
    <lineage>
        <taxon>Bacteria</taxon>
        <taxon>Pseudomonadati</taxon>
        <taxon>Planctomycetota</taxon>
        <taxon>Planctomycetia</taxon>
        <taxon>Pirellulales</taxon>
        <taxon>Pirellulaceae</taxon>
        <taxon>Rubripirellula</taxon>
    </lineage>
</organism>
<keyword evidence="2" id="KW-1185">Reference proteome</keyword>
<accession>A0A5C6EJ41</accession>
<dbReference type="EMBL" id="SJPX01000004">
    <property type="protein sequence ID" value="TWU49102.1"/>
    <property type="molecule type" value="Genomic_DNA"/>
</dbReference>
<sequence length="104" mass="11586">MLSFQSSLATSWLDASTDSASRFWKMAHRRLLPRSKGGVETGSFRVPWLALHSPTSVRGDSQPLVLHTNLTKIIRSEDVLSGELLTMEQVRRATDLVIETMGMS</sequence>
<dbReference type="Proteomes" id="UP000317977">
    <property type="component" value="Unassembled WGS sequence"/>
</dbReference>
<reference evidence="1 2" key="1">
    <citation type="submission" date="2019-02" db="EMBL/GenBank/DDBJ databases">
        <title>Deep-cultivation of Planctomycetes and their phenomic and genomic characterization uncovers novel biology.</title>
        <authorList>
            <person name="Wiegand S."/>
            <person name="Jogler M."/>
            <person name="Boedeker C."/>
            <person name="Pinto D."/>
            <person name="Vollmers J."/>
            <person name="Rivas-Marin E."/>
            <person name="Kohn T."/>
            <person name="Peeters S.H."/>
            <person name="Heuer A."/>
            <person name="Rast P."/>
            <person name="Oberbeckmann S."/>
            <person name="Bunk B."/>
            <person name="Jeske O."/>
            <person name="Meyerdierks A."/>
            <person name="Storesund J.E."/>
            <person name="Kallscheuer N."/>
            <person name="Luecker S."/>
            <person name="Lage O.M."/>
            <person name="Pohl T."/>
            <person name="Merkel B.J."/>
            <person name="Hornburger P."/>
            <person name="Mueller R.-W."/>
            <person name="Bruemmer F."/>
            <person name="Labrenz M."/>
            <person name="Spormann A.M."/>
            <person name="Op Den Camp H."/>
            <person name="Overmann J."/>
            <person name="Amann R."/>
            <person name="Jetten M.S.M."/>
            <person name="Mascher T."/>
            <person name="Medema M.H."/>
            <person name="Devos D.P."/>
            <person name="Kaster A.-K."/>
            <person name="Ovreas L."/>
            <person name="Rohde M."/>
            <person name="Galperin M.Y."/>
            <person name="Jogler C."/>
        </authorList>
    </citation>
    <scope>NUCLEOTIDE SEQUENCE [LARGE SCALE GENOMIC DNA]</scope>
    <source>
        <strain evidence="1 2">Poly59</strain>
    </source>
</reference>
<comment type="caution">
    <text evidence="1">The sequence shown here is derived from an EMBL/GenBank/DDBJ whole genome shotgun (WGS) entry which is preliminary data.</text>
</comment>
<dbReference type="AlphaFoldDB" id="A0A5C6EJ41"/>
<protein>
    <submittedName>
        <fullName evidence="1">Uncharacterized protein</fullName>
    </submittedName>
</protein>
<evidence type="ECO:0000313" key="1">
    <source>
        <dbReference type="EMBL" id="TWU49102.1"/>
    </source>
</evidence>
<evidence type="ECO:0000313" key="2">
    <source>
        <dbReference type="Proteomes" id="UP000317977"/>
    </source>
</evidence>